<protein>
    <submittedName>
        <fullName evidence="8">Polymorphic Outer membrane protein G/I family</fullName>
    </submittedName>
</protein>
<dbReference type="Proteomes" id="UP000002630">
    <property type="component" value="Linkage Group LG11"/>
</dbReference>
<dbReference type="PANTHER" id="PTHR11319">
    <property type="entry name" value="G PROTEIN-COUPLED RECEPTOR-RELATED"/>
    <property type="match status" value="1"/>
</dbReference>
<keyword evidence="5" id="KW-0812">Transmembrane</keyword>
<evidence type="ECO:0000256" key="6">
    <source>
        <dbReference type="SAM" id="SignalP"/>
    </source>
</evidence>
<keyword evidence="3" id="KW-0325">Glycoprotein</keyword>
<dbReference type="InterPro" id="IPR011050">
    <property type="entry name" value="Pectin_lyase_fold/virulence"/>
</dbReference>
<dbReference type="SMART" id="SM00004">
    <property type="entry name" value="NL"/>
    <property type="match status" value="3"/>
</dbReference>
<feature type="region of interest" description="Disordered" evidence="4">
    <location>
        <begin position="1603"/>
        <end position="1651"/>
    </location>
</feature>
<dbReference type="SUPFAM" id="SSF51126">
    <property type="entry name" value="Pectin lyase-like"/>
    <property type="match status" value="2"/>
</dbReference>
<name>D8LSC0_ECTSI</name>
<evidence type="ECO:0000256" key="2">
    <source>
        <dbReference type="ARBA" id="ARBA00023157"/>
    </source>
</evidence>
<dbReference type="InterPro" id="IPR000800">
    <property type="entry name" value="Notch_dom"/>
</dbReference>
<keyword evidence="9" id="KW-1185">Reference proteome</keyword>
<feature type="transmembrane region" description="Helical" evidence="5">
    <location>
        <begin position="1421"/>
        <end position="1442"/>
    </location>
</feature>
<reference evidence="8 9" key="1">
    <citation type="journal article" date="2010" name="Nature">
        <title>The Ectocarpus genome and the independent evolution of multicellularity in brown algae.</title>
        <authorList>
            <person name="Cock J.M."/>
            <person name="Sterck L."/>
            <person name="Rouze P."/>
            <person name="Scornet D."/>
            <person name="Allen A.E."/>
            <person name="Amoutzias G."/>
            <person name="Anthouard V."/>
            <person name="Artiguenave F."/>
            <person name="Aury J.M."/>
            <person name="Badger J.H."/>
            <person name="Beszteri B."/>
            <person name="Billiau K."/>
            <person name="Bonnet E."/>
            <person name="Bothwell J.H."/>
            <person name="Bowler C."/>
            <person name="Boyen C."/>
            <person name="Brownlee C."/>
            <person name="Carrano C.J."/>
            <person name="Charrier B."/>
            <person name="Cho G.Y."/>
            <person name="Coelho S.M."/>
            <person name="Collen J."/>
            <person name="Corre E."/>
            <person name="Da Silva C."/>
            <person name="Delage L."/>
            <person name="Delaroque N."/>
            <person name="Dittami S.M."/>
            <person name="Doulbeau S."/>
            <person name="Elias M."/>
            <person name="Farnham G."/>
            <person name="Gachon C.M."/>
            <person name="Gschloessl B."/>
            <person name="Heesch S."/>
            <person name="Jabbari K."/>
            <person name="Jubin C."/>
            <person name="Kawai H."/>
            <person name="Kimura K."/>
            <person name="Kloareg B."/>
            <person name="Kupper F.C."/>
            <person name="Lang D."/>
            <person name="Le Bail A."/>
            <person name="Leblanc C."/>
            <person name="Lerouge P."/>
            <person name="Lohr M."/>
            <person name="Lopez P.J."/>
            <person name="Martens C."/>
            <person name="Maumus F."/>
            <person name="Michel G."/>
            <person name="Miranda-Saavedra D."/>
            <person name="Morales J."/>
            <person name="Moreau H."/>
            <person name="Motomura T."/>
            <person name="Nagasato C."/>
            <person name="Napoli C.A."/>
            <person name="Nelson D.R."/>
            <person name="Nyvall-Collen P."/>
            <person name="Peters A.F."/>
            <person name="Pommier C."/>
            <person name="Potin P."/>
            <person name="Poulain J."/>
            <person name="Quesneville H."/>
            <person name="Read B."/>
            <person name="Rensing S.A."/>
            <person name="Ritter A."/>
            <person name="Rousvoal S."/>
            <person name="Samanta M."/>
            <person name="Samson G."/>
            <person name="Schroeder D.C."/>
            <person name="Segurens B."/>
            <person name="Strittmatter M."/>
            <person name="Tonon T."/>
            <person name="Tregear J.W."/>
            <person name="Valentin K."/>
            <person name="von Dassow P."/>
            <person name="Yamagishi T."/>
            <person name="Van de Peer Y."/>
            <person name="Wincker P."/>
        </authorList>
    </citation>
    <scope>NUCLEOTIDE SEQUENCE [LARGE SCALE GENOMIC DNA]</scope>
    <source>
        <strain evidence="9">Ec32 / CCAP1310/4</strain>
    </source>
</reference>
<feature type="transmembrane region" description="Helical" evidence="5">
    <location>
        <begin position="1222"/>
        <end position="1246"/>
    </location>
</feature>
<dbReference type="OMA" id="DPEMSAN"/>
<keyword evidence="6" id="KW-0732">Signal</keyword>
<evidence type="ECO:0000256" key="5">
    <source>
        <dbReference type="SAM" id="Phobius"/>
    </source>
</evidence>
<feature type="domain" description="LNR" evidence="7">
    <location>
        <begin position="155"/>
        <end position="191"/>
    </location>
</feature>
<feature type="transmembrane region" description="Helical" evidence="5">
    <location>
        <begin position="1368"/>
        <end position="1387"/>
    </location>
</feature>
<gene>
    <name evidence="8" type="ORF">Esi_0072_0009</name>
</gene>
<feature type="transmembrane region" description="Helical" evidence="5">
    <location>
        <begin position="1504"/>
        <end position="1525"/>
    </location>
</feature>
<proteinExistence type="predicted"/>
<keyword evidence="5" id="KW-1133">Transmembrane helix</keyword>
<feature type="chain" id="PRO_5003117527" evidence="6">
    <location>
        <begin position="28"/>
        <end position="1651"/>
    </location>
</feature>
<feature type="transmembrane region" description="Helical" evidence="5">
    <location>
        <begin position="1328"/>
        <end position="1348"/>
    </location>
</feature>
<evidence type="ECO:0000313" key="9">
    <source>
        <dbReference type="Proteomes" id="UP000002630"/>
    </source>
</evidence>
<dbReference type="EMBL" id="FN648949">
    <property type="protein sequence ID" value="CBN75177.1"/>
    <property type="molecule type" value="Genomic_DNA"/>
</dbReference>
<keyword evidence="5" id="KW-0472">Membrane</keyword>
<dbReference type="Gene3D" id="3.30.300.320">
    <property type="match status" value="1"/>
</dbReference>
<dbReference type="eggNOG" id="ENOG502S176">
    <property type="taxonomic scope" value="Eukaryota"/>
</dbReference>
<dbReference type="InParanoid" id="D8LSC0"/>
<dbReference type="PANTHER" id="PTHR11319:SF35">
    <property type="entry name" value="OUTER MEMBRANE PROTEIN PMPC-RELATED"/>
    <property type="match status" value="1"/>
</dbReference>
<feature type="transmembrane region" description="Helical" evidence="5">
    <location>
        <begin position="1571"/>
        <end position="1592"/>
    </location>
</feature>
<evidence type="ECO:0000256" key="3">
    <source>
        <dbReference type="ARBA" id="ARBA00023180"/>
    </source>
</evidence>
<keyword evidence="2" id="KW-1015">Disulfide bond</keyword>
<accession>D8LSC0</accession>
<feature type="signal peptide" evidence="6">
    <location>
        <begin position="1"/>
        <end position="27"/>
    </location>
</feature>
<keyword evidence="1" id="KW-0677">Repeat</keyword>
<evidence type="ECO:0000259" key="7">
    <source>
        <dbReference type="SMART" id="SM00004"/>
    </source>
</evidence>
<evidence type="ECO:0000256" key="4">
    <source>
        <dbReference type="SAM" id="MobiDB-lite"/>
    </source>
</evidence>
<evidence type="ECO:0000313" key="8">
    <source>
        <dbReference type="EMBL" id="CBN75177.1"/>
    </source>
</evidence>
<evidence type="ECO:0000256" key="1">
    <source>
        <dbReference type="ARBA" id="ARBA00022737"/>
    </source>
</evidence>
<feature type="domain" description="LNR" evidence="7">
    <location>
        <begin position="86"/>
        <end position="125"/>
    </location>
</feature>
<feature type="transmembrane region" description="Helical" evidence="5">
    <location>
        <begin position="1532"/>
        <end position="1551"/>
    </location>
</feature>
<dbReference type="EMBL" id="FN649736">
    <property type="protein sequence ID" value="CBN75177.1"/>
    <property type="molecule type" value="Genomic_DNA"/>
</dbReference>
<organism evidence="8 9">
    <name type="scientific">Ectocarpus siliculosus</name>
    <name type="common">Brown alga</name>
    <name type="synonym">Conferva siliculosa</name>
    <dbReference type="NCBI Taxonomy" id="2880"/>
    <lineage>
        <taxon>Eukaryota</taxon>
        <taxon>Sar</taxon>
        <taxon>Stramenopiles</taxon>
        <taxon>Ochrophyta</taxon>
        <taxon>PX clade</taxon>
        <taxon>Phaeophyceae</taxon>
        <taxon>Ectocarpales</taxon>
        <taxon>Ectocarpaceae</taxon>
        <taxon>Ectocarpus</taxon>
    </lineage>
</organism>
<dbReference type="STRING" id="2880.D8LSC0"/>
<dbReference type="OrthoDB" id="75921at2759"/>
<sequence>MRRLSSPTIGFTASAFTILCLLRSGIAQYDSCTGGNVTDIGNGNCDAALNVASCGYDGGDCCSCTCNDGPLHLCADSDFDCMYPDCGDPAVTSSDAVCYEDVQGDGMCNEENNSAACGYDGGDCCECSCVDGPLFECGSFSIFDCRDPACYDPALVAEFPDCTGDWFKIGDGACNPENNIASCGYDGGDGGELDCVDPSAPEELYECEAPPITTTPCPADSEWNWVVGDSEQALALALAVNCSGGSFEVEWVGTVVVNETIFVTDGTVLTITGAAGSNAALDGNSVTRLFTVVNAALHVSGINLSHGASISGGAIAAGGSTLTFNQTNFIGNVASGNGGAVFVSDGSLVSCADGTTFTENEAGIDGGAMYVTGGSAVSCGGWWFSNTAAIRGGAMRVQHESSASWSEGAFFAGNTAGAFGGALSLVNSSSVSWDASTDFYYNSAAVAGGALSASTTCSLSWSAQTGFYSNSAGLWGGAVFVRDDSNASWSGETTTVFDGNQAGGEGGALSVSTNATACCTWETTTVLSGNSAPDGGALVVDYGSIASFGGNFLFEGNEAFGDPEMSANQTGLGGAIRVFEGSVTWDGTVRFIANTANFGGAMWMALSSVSWSGEAMLAENNASDSGGALYVASWSDVSWSGADETVFDGNQAASSGGAVAILGSTLSCEGDTTSTISGNSAPDGGGLYAILSTLSFGGKSYFENNHAIGDPEFNFTGTGGAVYLSGSTASWVGETEVFNNSAVVYGGGILLFNSTASWDGNTTVSYNRAEDPDNEFDVAGGGGMRLVVGSNAVWGGGTTQFIGNDAAYGSAISMDTSVGSWGGPMRFLGNSARLFGGVYLDESEVSWTGETEFINNTALSGGAIFLRNGSTASWTGGTNFTSNQAFFDGGAIVSPEFDDELNLENSAILINGTTSFFNNACGGNGGAVTLLGACDLVVNPAASVRFTENAAAVAGGAVFVSGAGAGPAFANTTFTSNSAQVGGAVAVFGSGNSKGVADIEPPNPTTFERCWFVGNRATATGGAIDSAAGHDYFVDTTFEDNAAGTGGALRLAGTASINSCSFVENFSDDEGGAAVSNIGTVESTENISFSANGFDCPSGTFLGYNASADLFEAVCNGCQTACVGCAFADPLLVPTCTDLLEHSTSSDGRDTLETLSIQAGYWRATTSGTEVLACYHADACLGGVTGTSGYCLEGYEGPYCAICSEGYSAQMSFTCRTCSDNAGGIALAAALAVVGLVLLVAVVSYVSSGERNGKGRGIVERVGRYIPLQSVKIVVVAWQIMTQFTNVANVTYPHVYQNFLNGLEVFNFDLSWMLSAGCVVDVDFHDRLLMATIGPIFAALLLVCTYAAAVRIHRGATETLENVRHKHVFMVLLLTFFVYSSVSATLFRTFACETLEDGKTYLLADYRIECDSSKHKRFEVYAGFMVLLYTAGIPALYSFLLFRDRDVLKGREAAGQDLRSRATSTSDLWKPYKPSVFYYEVVECARRVLLAGVVVFIYPNSSAQIAITLIVAFTFVLISEGLAPYASRWDTWINRMGHVVVVASMYLALLLKVDVSKERSSSQGVFEAVLVVAHVVMVVVVVAETLVLALALRAERRRDQHLQEDRLPRFRSSGKAKAMQTHKWNAGTMPEPDNSRSGAPERRGVSYTGTS</sequence>
<feature type="domain" description="LNR" evidence="7">
    <location>
        <begin position="20"/>
        <end position="62"/>
    </location>
</feature>